<reference evidence="10" key="1">
    <citation type="submission" date="2021-02" db="EMBL/GenBank/DDBJ databases">
        <authorList>
            <person name="Dougan E. K."/>
            <person name="Rhodes N."/>
            <person name="Thang M."/>
            <person name="Chan C."/>
        </authorList>
    </citation>
    <scope>NUCLEOTIDE SEQUENCE</scope>
</reference>
<dbReference type="Pfam" id="PF04193">
    <property type="entry name" value="PQ-loop"/>
    <property type="match status" value="2"/>
</dbReference>
<dbReference type="GO" id="GO:0016020">
    <property type="term" value="C:membrane"/>
    <property type="evidence" value="ECO:0007669"/>
    <property type="project" value="UniProtKB-SubCell"/>
</dbReference>
<dbReference type="Gene3D" id="1.20.1280.290">
    <property type="match status" value="2"/>
</dbReference>
<dbReference type="SMART" id="SM00679">
    <property type="entry name" value="CTNS"/>
    <property type="match status" value="2"/>
</dbReference>
<keyword evidence="6 8" id="KW-0472">Membrane</keyword>
<keyword evidence="11" id="KW-1185">Reference proteome</keyword>
<dbReference type="InterPro" id="IPR016817">
    <property type="entry name" value="MannP-dilichol_defect-1"/>
</dbReference>
<feature type="transmembrane region" description="Helical" evidence="9">
    <location>
        <begin position="6"/>
        <end position="24"/>
    </location>
</feature>
<protein>
    <recommendedName>
        <fullName evidence="8">Mannose-P-dolichol utilization defect 1 protein homolog</fullName>
    </recommendedName>
</protein>
<evidence type="ECO:0000256" key="4">
    <source>
        <dbReference type="ARBA" id="ARBA00022737"/>
    </source>
</evidence>
<dbReference type="AlphaFoldDB" id="A0A812KDG7"/>
<evidence type="ECO:0000256" key="9">
    <source>
        <dbReference type="SAM" id="Phobius"/>
    </source>
</evidence>
<keyword evidence="5 8" id="KW-1133">Transmembrane helix</keyword>
<evidence type="ECO:0000256" key="1">
    <source>
        <dbReference type="ARBA" id="ARBA00004141"/>
    </source>
</evidence>
<evidence type="ECO:0000256" key="6">
    <source>
        <dbReference type="ARBA" id="ARBA00023136"/>
    </source>
</evidence>
<sequence>MPFADVAAAWLGYAVIAGACVVKLPQIYLMVKNRSAEGLSETSAALDAIAASSFSYYNLLKGFPISGWGEQGIVAVQATVVLLLIWVYREGIRLKRRFCALVAWLAMSMLLLKEGHKEDYKYILVILGTSPTFMTAVSRIPQIFLNWQNGHTGQLSAITFFLQFLGSVVRFLTTLQIMGKDVLSLVSHATGAIFNLIVVLQIYSHSTPSDGRAARPCKAVAIVMATDKEV</sequence>
<accession>A0A812KDG7</accession>
<comment type="subcellular location">
    <subcellularLocation>
        <location evidence="1 8">Membrane</location>
        <topology evidence="1 8">Multi-pass membrane protein</topology>
    </subcellularLocation>
</comment>
<dbReference type="Proteomes" id="UP000601435">
    <property type="component" value="Unassembled WGS sequence"/>
</dbReference>
<keyword evidence="2" id="KW-0813">Transport</keyword>
<comment type="similarity">
    <text evidence="7 8">Belongs to the MPDU1 (TC 2.A.43.3) family.</text>
</comment>
<dbReference type="PIRSF" id="PIRSF023381">
    <property type="entry name" value="MannP-dilichol_defect-1p"/>
    <property type="match status" value="1"/>
</dbReference>
<dbReference type="PANTHER" id="PTHR12226:SF2">
    <property type="entry name" value="MANNOSE-P-DOLICHOL UTILIZATION DEFECT 1 PROTEIN"/>
    <property type="match status" value="1"/>
</dbReference>
<dbReference type="OrthoDB" id="271506at2759"/>
<evidence type="ECO:0000256" key="7">
    <source>
        <dbReference type="ARBA" id="ARBA00038475"/>
    </source>
</evidence>
<keyword evidence="3 8" id="KW-0812">Transmembrane</keyword>
<dbReference type="InterPro" id="IPR006603">
    <property type="entry name" value="PQ-loop_rpt"/>
</dbReference>
<feature type="transmembrane region" description="Helical" evidence="9">
    <location>
        <begin position="68"/>
        <end position="88"/>
    </location>
</feature>
<gene>
    <name evidence="10" type="primary">mpdu-1</name>
    <name evidence="10" type="ORF">SNEC2469_LOCUS3128</name>
</gene>
<evidence type="ECO:0000256" key="3">
    <source>
        <dbReference type="ARBA" id="ARBA00022692"/>
    </source>
</evidence>
<organism evidence="10 11">
    <name type="scientific">Symbiodinium necroappetens</name>
    <dbReference type="NCBI Taxonomy" id="1628268"/>
    <lineage>
        <taxon>Eukaryota</taxon>
        <taxon>Sar</taxon>
        <taxon>Alveolata</taxon>
        <taxon>Dinophyceae</taxon>
        <taxon>Suessiales</taxon>
        <taxon>Symbiodiniaceae</taxon>
        <taxon>Symbiodinium</taxon>
    </lineage>
</organism>
<evidence type="ECO:0000313" key="10">
    <source>
        <dbReference type="EMBL" id="CAE7225239.1"/>
    </source>
</evidence>
<dbReference type="EMBL" id="CAJNJA010007476">
    <property type="protein sequence ID" value="CAE7225239.1"/>
    <property type="molecule type" value="Genomic_DNA"/>
</dbReference>
<dbReference type="PANTHER" id="PTHR12226">
    <property type="entry name" value="MANNOSE-P-DOLICHOL UTILIZATION DEFECT 1 LEC35 -RELATED"/>
    <property type="match status" value="1"/>
</dbReference>
<name>A0A812KDG7_9DINO</name>
<feature type="transmembrane region" description="Helical" evidence="9">
    <location>
        <begin position="157"/>
        <end position="175"/>
    </location>
</feature>
<feature type="transmembrane region" description="Helical" evidence="9">
    <location>
        <begin position="124"/>
        <end position="145"/>
    </location>
</feature>
<evidence type="ECO:0000256" key="2">
    <source>
        <dbReference type="ARBA" id="ARBA00022448"/>
    </source>
</evidence>
<evidence type="ECO:0000256" key="8">
    <source>
        <dbReference type="PIRNR" id="PIRNR023381"/>
    </source>
</evidence>
<proteinExistence type="inferred from homology"/>
<keyword evidence="4" id="KW-0677">Repeat</keyword>
<comment type="caution">
    <text evidence="10">The sequence shown here is derived from an EMBL/GenBank/DDBJ whole genome shotgun (WGS) entry which is preliminary data.</text>
</comment>
<feature type="transmembrane region" description="Helical" evidence="9">
    <location>
        <begin position="182"/>
        <end position="203"/>
    </location>
</feature>
<evidence type="ECO:0000256" key="5">
    <source>
        <dbReference type="ARBA" id="ARBA00022989"/>
    </source>
</evidence>
<evidence type="ECO:0000313" key="11">
    <source>
        <dbReference type="Proteomes" id="UP000601435"/>
    </source>
</evidence>